<evidence type="ECO:0000313" key="2">
    <source>
        <dbReference type="Proteomes" id="UP001239111"/>
    </source>
</evidence>
<evidence type="ECO:0000313" key="1">
    <source>
        <dbReference type="EMBL" id="KAJ8685279.1"/>
    </source>
</evidence>
<name>A0ACC2PRQ1_9HYME</name>
<dbReference type="EMBL" id="CM056741">
    <property type="protein sequence ID" value="KAJ8685279.1"/>
    <property type="molecule type" value="Genomic_DNA"/>
</dbReference>
<proteinExistence type="predicted"/>
<dbReference type="Proteomes" id="UP001239111">
    <property type="component" value="Chromosome 1"/>
</dbReference>
<gene>
    <name evidence="1" type="ORF">QAD02_021072</name>
</gene>
<comment type="caution">
    <text evidence="1">The sequence shown here is derived from an EMBL/GenBank/DDBJ whole genome shotgun (WGS) entry which is preliminary data.</text>
</comment>
<reference evidence="1" key="1">
    <citation type="submission" date="2023-04" db="EMBL/GenBank/DDBJ databases">
        <title>A chromosome-level genome assembly of the parasitoid wasp Eretmocerus hayati.</title>
        <authorList>
            <person name="Zhong Y."/>
            <person name="Liu S."/>
            <person name="Liu Y."/>
        </authorList>
    </citation>
    <scope>NUCLEOTIDE SEQUENCE</scope>
    <source>
        <strain evidence="1">ZJU_SS_LIU_2023</strain>
    </source>
</reference>
<organism evidence="1 2">
    <name type="scientific">Eretmocerus hayati</name>
    <dbReference type="NCBI Taxonomy" id="131215"/>
    <lineage>
        <taxon>Eukaryota</taxon>
        <taxon>Metazoa</taxon>
        <taxon>Ecdysozoa</taxon>
        <taxon>Arthropoda</taxon>
        <taxon>Hexapoda</taxon>
        <taxon>Insecta</taxon>
        <taxon>Pterygota</taxon>
        <taxon>Neoptera</taxon>
        <taxon>Endopterygota</taxon>
        <taxon>Hymenoptera</taxon>
        <taxon>Apocrita</taxon>
        <taxon>Proctotrupomorpha</taxon>
        <taxon>Chalcidoidea</taxon>
        <taxon>Aphelinidae</taxon>
        <taxon>Aphelininae</taxon>
        <taxon>Eretmocerus</taxon>
    </lineage>
</organism>
<sequence length="119" mass="13083">MENFDGDYGKKLSEVLANVQKWKEGFSPKIASISGHSGKKNGPKMGTKDEWNSNISMETVQMNGSLTSEDLSECTSDFHQGGLLLGEWVFHYATQIQKNDGGMELPPVQVVQCPTDDEA</sequence>
<accession>A0ACC2PRQ1</accession>
<protein>
    <submittedName>
        <fullName evidence="1">Uncharacterized protein</fullName>
    </submittedName>
</protein>
<keyword evidence="2" id="KW-1185">Reference proteome</keyword>